<proteinExistence type="predicted"/>
<feature type="domain" description="Sulfatase N-terminal" evidence="3">
    <location>
        <begin position="374"/>
        <end position="582"/>
    </location>
</feature>
<feature type="transmembrane region" description="Helical" evidence="2">
    <location>
        <begin position="217"/>
        <end position="242"/>
    </location>
</feature>
<dbReference type="Pfam" id="PF00884">
    <property type="entry name" value="Sulfatase"/>
    <property type="match status" value="1"/>
</dbReference>
<keyword evidence="2" id="KW-0812">Transmembrane</keyword>
<organism evidence="4 5">
    <name type="scientific">Actinoplanes couchii</name>
    <dbReference type="NCBI Taxonomy" id="403638"/>
    <lineage>
        <taxon>Bacteria</taxon>
        <taxon>Bacillati</taxon>
        <taxon>Actinomycetota</taxon>
        <taxon>Actinomycetes</taxon>
        <taxon>Micromonosporales</taxon>
        <taxon>Micromonosporaceae</taxon>
        <taxon>Actinoplanes</taxon>
    </lineage>
</organism>
<evidence type="ECO:0000259" key="3">
    <source>
        <dbReference type="Pfam" id="PF00884"/>
    </source>
</evidence>
<evidence type="ECO:0000313" key="5">
    <source>
        <dbReference type="Proteomes" id="UP000612282"/>
    </source>
</evidence>
<keyword evidence="2" id="KW-1133">Transmembrane helix</keyword>
<dbReference type="Proteomes" id="UP000612282">
    <property type="component" value="Unassembled WGS sequence"/>
</dbReference>
<dbReference type="SUPFAM" id="SSF53649">
    <property type="entry name" value="Alkaline phosphatase-like"/>
    <property type="match status" value="1"/>
</dbReference>
<protein>
    <recommendedName>
        <fullName evidence="3">Sulfatase N-terminal domain-containing protein</fullName>
    </recommendedName>
</protein>
<evidence type="ECO:0000256" key="2">
    <source>
        <dbReference type="SAM" id="Phobius"/>
    </source>
</evidence>
<feature type="transmembrane region" description="Helical" evidence="2">
    <location>
        <begin position="254"/>
        <end position="277"/>
    </location>
</feature>
<feature type="compositionally biased region" description="Low complexity" evidence="1">
    <location>
        <begin position="37"/>
        <end position="48"/>
    </location>
</feature>
<dbReference type="InterPro" id="IPR000917">
    <property type="entry name" value="Sulfatase_N"/>
</dbReference>
<gene>
    <name evidence="4" type="ORF">Aco03nite_048870</name>
</gene>
<evidence type="ECO:0000256" key="1">
    <source>
        <dbReference type="SAM" id="MobiDB-lite"/>
    </source>
</evidence>
<dbReference type="InterPro" id="IPR017850">
    <property type="entry name" value="Alkaline_phosphatase_core_sf"/>
</dbReference>
<keyword evidence="2" id="KW-0472">Membrane</keyword>
<feature type="compositionally biased region" description="Low complexity" evidence="1">
    <location>
        <begin position="76"/>
        <end position="90"/>
    </location>
</feature>
<feature type="region of interest" description="Disordered" evidence="1">
    <location>
        <begin position="1"/>
        <end position="100"/>
    </location>
</feature>
<accession>A0ABQ3XDB5</accession>
<feature type="transmembrane region" description="Helical" evidence="2">
    <location>
        <begin position="109"/>
        <end position="128"/>
    </location>
</feature>
<dbReference type="EMBL" id="BOMG01000057">
    <property type="protein sequence ID" value="GID56483.1"/>
    <property type="molecule type" value="Genomic_DNA"/>
</dbReference>
<sequence length="644" mass="69853">MQPTDLADPQPNPDSGKPPASSSSPASSPSPCPEPAAPSSEKPSAADEPATDEPAKPEPEVTPEADPEVAEKEAAPEAVEAEAVAPVTADAGDDTKTPGRVRRFLDKPWVSRGLTVFAAVVVLGALLYPNVLRRLTLGSFARIPIEAAVLILVLVLLPRRPRIAVGSIAGVALGWLLIQKSLDMGWFKTLARPFDVVLDWELFDDTYSFIRDSYGQLGAYAAAGGVVFGGLAAIALMVWAILRVADVMARHRRRAALTATGIASVWMLTLALGVQLVPGVPVAARTTATYAWDRAWQAKNGIANEAAFAGEVSQDPFGDTPPDQLLSALKGKDVVFAFVESYGRNAVESPEFVEGTGTVLAEGDAKLKQAGFGARSGWLTSPTFGGNSWLAHSTLLSGLWINNQSRYRNLTASDRLTVTSGFKKAGWDTVSVMPGATRAWPEGKFYGYNRVWDSRNLGYQGPKFSWAQMPDQYTLKKFTELEYAKPGRDNLFVEIPLISSHTPWAPIPSFFPDWNQVGDGSIYREIADMGEQKADVWASTESVRTEYGRSIQYTLTTLIDWVQKYGNDDLVLVYLGDHQPSSVVSGDNASHDVPITLVAKDPKVLEKIDSWGWADGLKPQATTPVWQMNQFRDKFLTAYGPGEH</sequence>
<reference evidence="4 5" key="1">
    <citation type="submission" date="2021-01" db="EMBL/GenBank/DDBJ databases">
        <title>Whole genome shotgun sequence of Actinoplanes couchii NBRC 106145.</title>
        <authorList>
            <person name="Komaki H."/>
            <person name="Tamura T."/>
        </authorList>
    </citation>
    <scope>NUCLEOTIDE SEQUENCE [LARGE SCALE GENOMIC DNA]</scope>
    <source>
        <strain evidence="4 5">NBRC 106145</strain>
    </source>
</reference>
<feature type="transmembrane region" description="Helical" evidence="2">
    <location>
        <begin position="164"/>
        <end position="182"/>
    </location>
</feature>
<dbReference type="Gene3D" id="3.40.720.10">
    <property type="entry name" value="Alkaline Phosphatase, subunit A"/>
    <property type="match status" value="1"/>
</dbReference>
<evidence type="ECO:0000313" key="4">
    <source>
        <dbReference type="EMBL" id="GID56483.1"/>
    </source>
</evidence>
<feature type="transmembrane region" description="Helical" evidence="2">
    <location>
        <begin position="140"/>
        <end position="157"/>
    </location>
</feature>
<comment type="caution">
    <text evidence="4">The sequence shown here is derived from an EMBL/GenBank/DDBJ whole genome shotgun (WGS) entry which is preliminary data.</text>
</comment>
<keyword evidence="5" id="KW-1185">Reference proteome</keyword>
<name>A0ABQ3XDB5_9ACTN</name>
<feature type="compositionally biased region" description="Low complexity" evidence="1">
    <location>
        <begin position="13"/>
        <end position="27"/>
    </location>
</feature>